<dbReference type="SUPFAM" id="SSF46785">
    <property type="entry name" value="Winged helix' DNA-binding domain"/>
    <property type="match status" value="1"/>
</dbReference>
<evidence type="ECO:0000313" key="5">
    <source>
        <dbReference type="EMBL" id="ADM10731.1"/>
    </source>
</evidence>
<dbReference type="STRING" id="314260.PB2503_13469"/>
<evidence type="ECO:0000313" key="6">
    <source>
        <dbReference type="Proteomes" id="UP000001302"/>
    </source>
</evidence>
<dbReference type="Gene3D" id="2.60.120.10">
    <property type="entry name" value="Jelly Rolls"/>
    <property type="match status" value="1"/>
</dbReference>
<dbReference type="CDD" id="cd00092">
    <property type="entry name" value="HTH_CRP"/>
    <property type="match status" value="1"/>
</dbReference>
<evidence type="ECO:0000259" key="4">
    <source>
        <dbReference type="PROSITE" id="PS51063"/>
    </source>
</evidence>
<dbReference type="InterPro" id="IPR014710">
    <property type="entry name" value="RmlC-like_jellyroll"/>
</dbReference>
<dbReference type="Proteomes" id="UP000001302">
    <property type="component" value="Chromosome"/>
</dbReference>
<dbReference type="InterPro" id="IPR012318">
    <property type="entry name" value="HTH_CRP"/>
</dbReference>
<sequence>MTGDSRRFAKRETIFAPGEADGDLPKLISGAVILYTLFEDGRRQVLDLAGPGDFLHFDLEGAVDHYAEALMPSEVAYIPGPALLQDTDGAAFMVEQMRDRLAIERRHLTLLSYKSAMDRLEAFVKLAADCLGHDGARVDLPLTRQQIADFTGLTLETVSRTFAQWERDAVLTKIEGQTYLMGAALAA</sequence>
<dbReference type="eggNOG" id="COG0664">
    <property type="taxonomic scope" value="Bacteria"/>
</dbReference>
<keyword evidence="6" id="KW-1185">Reference proteome</keyword>
<reference evidence="6" key="1">
    <citation type="submission" date="2010-08" db="EMBL/GenBank/DDBJ databases">
        <title>Genome sequence of Parvularcula bermudensis HTCC2503.</title>
        <authorList>
            <person name="Kang D.-M."/>
            <person name="Oh H.-M."/>
            <person name="Cho J.-C."/>
        </authorList>
    </citation>
    <scope>NUCLEOTIDE SEQUENCE [LARGE SCALE GENOMIC DNA]</scope>
    <source>
        <strain evidence="6">ATCC BAA-594 / HTCC2503 / KCTC 12087</strain>
    </source>
</reference>
<dbReference type="PRINTS" id="PR00034">
    <property type="entry name" value="HTHCRP"/>
</dbReference>
<evidence type="ECO:0000256" key="1">
    <source>
        <dbReference type="ARBA" id="ARBA00023015"/>
    </source>
</evidence>
<dbReference type="AlphaFoldDB" id="E0THD9"/>
<dbReference type="SMART" id="SM00419">
    <property type="entry name" value="HTH_CRP"/>
    <property type="match status" value="1"/>
</dbReference>
<proteinExistence type="predicted"/>
<dbReference type="InterPro" id="IPR036388">
    <property type="entry name" value="WH-like_DNA-bd_sf"/>
</dbReference>
<protein>
    <submittedName>
        <fullName evidence="5">Transcriptional regulatory protein</fullName>
    </submittedName>
</protein>
<feature type="domain" description="HTH crp-type" evidence="4">
    <location>
        <begin position="114"/>
        <end position="184"/>
    </location>
</feature>
<dbReference type="PROSITE" id="PS51063">
    <property type="entry name" value="HTH_CRP_2"/>
    <property type="match status" value="1"/>
</dbReference>
<dbReference type="Pfam" id="PF13545">
    <property type="entry name" value="HTH_Crp_2"/>
    <property type="match status" value="1"/>
</dbReference>
<evidence type="ECO:0000256" key="3">
    <source>
        <dbReference type="ARBA" id="ARBA00023163"/>
    </source>
</evidence>
<dbReference type="GO" id="GO:0006355">
    <property type="term" value="P:regulation of DNA-templated transcription"/>
    <property type="evidence" value="ECO:0007669"/>
    <property type="project" value="InterPro"/>
</dbReference>
<keyword evidence="3" id="KW-0804">Transcription</keyword>
<gene>
    <name evidence="5" type="ordered locus">PB2503_13469</name>
</gene>
<dbReference type="KEGG" id="pbr:PB2503_13469"/>
<organism evidence="5 6">
    <name type="scientific">Parvularcula bermudensis (strain ATCC BAA-594 / HTCC2503 / KCTC 12087)</name>
    <dbReference type="NCBI Taxonomy" id="314260"/>
    <lineage>
        <taxon>Bacteria</taxon>
        <taxon>Pseudomonadati</taxon>
        <taxon>Pseudomonadota</taxon>
        <taxon>Alphaproteobacteria</taxon>
        <taxon>Parvularculales</taxon>
        <taxon>Parvularculaceae</taxon>
        <taxon>Parvularcula</taxon>
    </lineage>
</organism>
<keyword evidence="1" id="KW-0805">Transcription regulation</keyword>
<dbReference type="Gene3D" id="1.10.10.10">
    <property type="entry name" value="Winged helix-like DNA-binding domain superfamily/Winged helix DNA-binding domain"/>
    <property type="match status" value="1"/>
</dbReference>
<reference evidence="5 6" key="2">
    <citation type="journal article" date="2011" name="J. Bacteriol.">
        <title>Complete genome sequence of strain HTCC2503T of Parvularcula bermudensis, the type species of the order "Parvularculales" in the class Alphaproteobacteria.</title>
        <authorList>
            <person name="Oh H.M."/>
            <person name="Kang I."/>
            <person name="Vergin K.L."/>
            <person name="Kang D."/>
            <person name="Rhee K.H."/>
            <person name="Giovannoni S.J."/>
            <person name="Cho J.C."/>
        </authorList>
    </citation>
    <scope>NUCLEOTIDE SEQUENCE [LARGE SCALE GENOMIC DNA]</scope>
    <source>
        <strain evidence="6">ATCC BAA-594 / HTCC2503 / KCTC 12087</strain>
    </source>
</reference>
<dbReference type="EMBL" id="CP002156">
    <property type="protein sequence ID" value="ADM10731.1"/>
    <property type="molecule type" value="Genomic_DNA"/>
</dbReference>
<evidence type="ECO:0000256" key="2">
    <source>
        <dbReference type="ARBA" id="ARBA00023125"/>
    </source>
</evidence>
<dbReference type="InterPro" id="IPR018490">
    <property type="entry name" value="cNMP-bd_dom_sf"/>
</dbReference>
<name>E0THD9_PARBH</name>
<dbReference type="RefSeq" id="WP_013301705.1">
    <property type="nucleotide sequence ID" value="NC_014414.1"/>
</dbReference>
<accession>E0THD9</accession>
<dbReference type="Pfam" id="PF00027">
    <property type="entry name" value="cNMP_binding"/>
    <property type="match status" value="1"/>
</dbReference>
<dbReference type="SUPFAM" id="SSF51206">
    <property type="entry name" value="cAMP-binding domain-like"/>
    <property type="match status" value="1"/>
</dbReference>
<dbReference type="HOGENOM" id="CLU_075053_0_1_5"/>
<dbReference type="GO" id="GO:0003677">
    <property type="term" value="F:DNA binding"/>
    <property type="evidence" value="ECO:0007669"/>
    <property type="project" value="UniProtKB-KW"/>
</dbReference>
<dbReference type="InterPro" id="IPR036390">
    <property type="entry name" value="WH_DNA-bd_sf"/>
</dbReference>
<dbReference type="CDD" id="cd00038">
    <property type="entry name" value="CAP_ED"/>
    <property type="match status" value="1"/>
</dbReference>
<keyword evidence="2" id="KW-0238">DNA-binding</keyword>
<dbReference type="InterPro" id="IPR000595">
    <property type="entry name" value="cNMP-bd_dom"/>
</dbReference>
<dbReference type="OrthoDB" id="7584044at2"/>